<sequence length="773" mass="85551">MLSLVNFDEEAWRNEDVEGQLIPFPSTTIKGGIDQPQEGGDSHIVVTQISQGGAVATDGRLREGDILIKINNVDTTRVSHETAVNALRDSGNVVKLSFKRRKGLFANDFSSLGRYNTTTRSSLGQGVQPTPSTYVPSHQPPSVPSHTSLTNNPITRRLSEVDRIMRMPGVRQLTLNKGGAGLGFSIAGGVQNEHHPGDDGIYITKIIEGGAAYYDQRLQVGDLILCVDETPLEHVSHEYAVQTLKATSNIVRLLYISDPHPEFTRNLVALEDSTNRLMEGNSLRNSTSAQNLSGSQSHLMGGDNYRYGTVPASDVPTGDRQVTLLKKSQGLGFNIVGGENGEPIFISAVAPGGVADLSNNVKPGDLLLGVNGMSLRGADHQEAARCLKEAQSPVTLTLSYKPFEYENFKKQIENLRIDLAKNVGTMSQDGAFRPSSGHFYVKALFDHDAKEPGPNSMRNLAFKHGDILHVKNSSDDEYWSASLVGPSGEEYDEGLIPSKKRVERKERQRRKQVNFSQGSGSLTRSHGSQGHLDNRRGSRTQLSFSRKFPFVKSTERLHELAELEVSSNEDPVFSYKRVESVPIDYVRPVIILGAMKERITDALVVQNPDRFASCVPHTSRPPRDNEVNGRDYYFVSKQQMDEDIKNKQFIEAGQFQNNLYGTSIYSVKQVAASGKHCILDVSGNAVQRLQETAHIYPVVLFIRPRHWKQIAAWGQDIPDEEAQSMYERAIKVESKFGDLFTTVISAETPEEVMARVYSAIDENARSQIWIPSQ</sequence>
<organism evidence="1 2">
    <name type="scientific">Rhabditophanes sp. KR3021</name>
    <dbReference type="NCBI Taxonomy" id="114890"/>
    <lineage>
        <taxon>Eukaryota</taxon>
        <taxon>Metazoa</taxon>
        <taxon>Ecdysozoa</taxon>
        <taxon>Nematoda</taxon>
        <taxon>Chromadorea</taxon>
        <taxon>Rhabditida</taxon>
        <taxon>Tylenchina</taxon>
        <taxon>Panagrolaimomorpha</taxon>
        <taxon>Strongyloidoidea</taxon>
        <taxon>Alloionematidae</taxon>
        <taxon>Rhabditophanes</taxon>
    </lineage>
</organism>
<proteinExistence type="predicted"/>
<dbReference type="WBParaSite" id="RSKR_0000506300.1">
    <property type="protein sequence ID" value="RSKR_0000506300.1"/>
    <property type="gene ID" value="RSKR_0000506300"/>
</dbReference>
<dbReference type="Proteomes" id="UP000095286">
    <property type="component" value="Unplaced"/>
</dbReference>
<evidence type="ECO:0000313" key="1">
    <source>
        <dbReference type="Proteomes" id="UP000095286"/>
    </source>
</evidence>
<protein>
    <submittedName>
        <fullName evidence="2">PDZ domain-containing protein</fullName>
    </submittedName>
</protein>
<evidence type="ECO:0000313" key="2">
    <source>
        <dbReference type="WBParaSite" id="RSKR_0000506300.1"/>
    </source>
</evidence>
<reference evidence="2" key="1">
    <citation type="submission" date="2016-11" db="UniProtKB">
        <authorList>
            <consortium name="WormBaseParasite"/>
        </authorList>
    </citation>
    <scope>IDENTIFICATION</scope>
    <source>
        <strain evidence="2">KR3021</strain>
    </source>
</reference>
<name>A0AC35TX18_9BILA</name>
<accession>A0AC35TX18</accession>